<gene>
    <name evidence="7" type="primary">LOC116188803</name>
    <name evidence="8" type="synonym">LOC116189881</name>
</gene>
<dbReference type="RefSeq" id="XP_031375477.1">
    <property type="nucleotide sequence ID" value="XM_031519617.1"/>
</dbReference>
<sequence>MAPKRERAPLETINQVFPSFKGPDTRQGFTDVLYHALVDAGVRVFRFDEEICKGEDIGEEKLRAIQESGVFVLIFFITYASSKWCLMEMSHDAAFPSLDFSSFSKSHLPLLHDFRSKLHLEEPFAPEVVKQWQMALREAGKIKGWELKDRGCSSSASEIRRTSQ</sequence>
<reference evidence="6" key="1">
    <citation type="journal article" date="2020" name="Plant Biotechnol. J.">
        <title>The pomegranate (Punica granatum L.) draft genome dissects genetic divergence between soft- and hard-seeded cultivars.</title>
        <authorList>
            <person name="Luo X."/>
            <person name="Li H."/>
            <person name="Wu Z."/>
            <person name="Yao W."/>
            <person name="Zhao P."/>
            <person name="Cao D."/>
            <person name="Yu H."/>
            <person name="Li K."/>
            <person name="Poudel K."/>
            <person name="Zhao D."/>
            <person name="Zhang F."/>
            <person name="Xia X."/>
            <person name="Chen L."/>
            <person name="Wang Q."/>
            <person name="Jing D."/>
            <person name="Cao S."/>
        </authorList>
    </citation>
    <scope>NUCLEOTIDE SEQUENCE [LARGE SCALE GENOMIC DNA]</scope>
</reference>
<keyword evidence="2" id="KW-0378">Hydrolase</keyword>
<evidence type="ECO:0000259" key="5">
    <source>
        <dbReference type="PROSITE" id="PS50104"/>
    </source>
</evidence>
<dbReference type="EC" id="3.2.2.6" evidence="1"/>
<evidence type="ECO:0000256" key="2">
    <source>
        <dbReference type="ARBA" id="ARBA00022801"/>
    </source>
</evidence>
<accession>A0A6P8BV03</accession>
<dbReference type="PROSITE" id="PS50104">
    <property type="entry name" value="TIR"/>
    <property type="match status" value="1"/>
</dbReference>
<organism evidence="6 7">
    <name type="scientific">Punica granatum</name>
    <name type="common">Pomegranate</name>
    <dbReference type="NCBI Taxonomy" id="22663"/>
    <lineage>
        <taxon>Eukaryota</taxon>
        <taxon>Viridiplantae</taxon>
        <taxon>Streptophyta</taxon>
        <taxon>Embryophyta</taxon>
        <taxon>Tracheophyta</taxon>
        <taxon>Spermatophyta</taxon>
        <taxon>Magnoliopsida</taxon>
        <taxon>eudicotyledons</taxon>
        <taxon>Gunneridae</taxon>
        <taxon>Pentapetalae</taxon>
        <taxon>rosids</taxon>
        <taxon>malvids</taxon>
        <taxon>Myrtales</taxon>
        <taxon>Lythraceae</taxon>
        <taxon>Punica</taxon>
    </lineage>
</organism>
<name>A0A6P8BV03_PUNGR</name>
<dbReference type="PANTHER" id="PTHR32009:SF39">
    <property type="entry name" value="TIR DOMAIN-CONTAINING PROTEIN"/>
    <property type="match status" value="1"/>
</dbReference>
<dbReference type="GeneID" id="116188803"/>
<dbReference type="GO" id="GO:0007165">
    <property type="term" value="P:signal transduction"/>
    <property type="evidence" value="ECO:0007669"/>
    <property type="project" value="InterPro"/>
</dbReference>
<dbReference type="AlphaFoldDB" id="A0A6P8BV03"/>
<dbReference type="OrthoDB" id="6160824at2759"/>
<proteinExistence type="predicted"/>
<evidence type="ECO:0000256" key="4">
    <source>
        <dbReference type="ARBA" id="ARBA00047304"/>
    </source>
</evidence>
<protein>
    <recommendedName>
        <fullName evidence="1">ADP-ribosyl cyclase/cyclic ADP-ribose hydrolase</fullName>
        <ecNumber evidence="1">3.2.2.6</ecNumber>
    </recommendedName>
</protein>
<evidence type="ECO:0000313" key="7">
    <source>
        <dbReference type="RefSeq" id="XP_031374135.1"/>
    </source>
</evidence>
<dbReference type="PANTHER" id="PTHR32009">
    <property type="entry name" value="TMV RESISTANCE PROTEIN N-LIKE"/>
    <property type="match status" value="1"/>
</dbReference>
<evidence type="ECO:0000256" key="3">
    <source>
        <dbReference type="ARBA" id="ARBA00023027"/>
    </source>
</evidence>
<keyword evidence="3" id="KW-0520">NAD</keyword>
<dbReference type="Pfam" id="PF01582">
    <property type="entry name" value="TIR"/>
    <property type="match status" value="1"/>
</dbReference>
<dbReference type="InterPro" id="IPR000157">
    <property type="entry name" value="TIR_dom"/>
</dbReference>
<comment type="catalytic activity">
    <reaction evidence="4">
        <text>NAD(+) + H2O = ADP-D-ribose + nicotinamide + H(+)</text>
        <dbReference type="Rhea" id="RHEA:16301"/>
        <dbReference type="ChEBI" id="CHEBI:15377"/>
        <dbReference type="ChEBI" id="CHEBI:15378"/>
        <dbReference type="ChEBI" id="CHEBI:17154"/>
        <dbReference type="ChEBI" id="CHEBI:57540"/>
        <dbReference type="ChEBI" id="CHEBI:57967"/>
        <dbReference type="EC" id="3.2.2.6"/>
    </reaction>
    <physiologicalReaction direction="left-to-right" evidence="4">
        <dbReference type="Rhea" id="RHEA:16302"/>
    </physiologicalReaction>
</comment>
<evidence type="ECO:0000313" key="6">
    <source>
        <dbReference type="Proteomes" id="UP000515151"/>
    </source>
</evidence>
<dbReference type="Gene3D" id="3.40.50.10140">
    <property type="entry name" value="Toll/interleukin-1 receptor homology (TIR) domain"/>
    <property type="match status" value="1"/>
</dbReference>
<dbReference type="Proteomes" id="UP000515151">
    <property type="component" value="Chromosome 8"/>
</dbReference>
<dbReference type="SUPFAM" id="SSF52200">
    <property type="entry name" value="Toll/Interleukin receptor TIR domain"/>
    <property type="match status" value="1"/>
</dbReference>
<feature type="domain" description="TIR" evidence="5">
    <location>
        <begin position="12"/>
        <end position="164"/>
    </location>
</feature>
<reference evidence="7 8" key="2">
    <citation type="submission" date="2025-04" db="UniProtKB">
        <authorList>
            <consortium name="RefSeq"/>
        </authorList>
    </citation>
    <scope>IDENTIFICATION</scope>
    <source>
        <tissue evidence="7 8">Leaf</tissue>
    </source>
</reference>
<dbReference type="SMART" id="SM00255">
    <property type="entry name" value="TIR"/>
    <property type="match status" value="1"/>
</dbReference>
<evidence type="ECO:0000256" key="1">
    <source>
        <dbReference type="ARBA" id="ARBA00011982"/>
    </source>
</evidence>
<keyword evidence="6" id="KW-1185">Reference proteome</keyword>
<dbReference type="GO" id="GO:0061809">
    <property type="term" value="F:NAD+ nucleosidase activity, cyclic ADP-ribose generating"/>
    <property type="evidence" value="ECO:0007669"/>
    <property type="project" value="UniProtKB-EC"/>
</dbReference>
<evidence type="ECO:0000313" key="8">
    <source>
        <dbReference type="RefSeq" id="XP_031375477.1"/>
    </source>
</evidence>
<dbReference type="RefSeq" id="XP_031374135.1">
    <property type="nucleotide sequence ID" value="XM_031518275.1"/>
</dbReference>
<dbReference type="InterPro" id="IPR035897">
    <property type="entry name" value="Toll_tir_struct_dom_sf"/>
</dbReference>